<gene>
    <name evidence="2" type="ORF">LI90_1967</name>
    <name evidence="1" type="ORF">LI90_4451</name>
</gene>
<dbReference type="Gene3D" id="1.25.10.10">
    <property type="entry name" value="Leucine-rich Repeat Variant"/>
    <property type="match status" value="1"/>
</dbReference>
<sequence length="276" mass="30153">MSDASASSSPGPAIQRLLFTDFEGQPADPDDVIADALEGGYRKRQDGVREVLRDPSADPYDRFLACFALTRWADPAGYEAVIEAARDPERVVWRGASVDRWFGADDTFAHLAEAVGRSDDMAAERGTGELRLEAARALVRIADRVQFERRLLWILDEASTAMFAEDLREVIGRALQRLASPEAPGFDLGTQTAGLIGALACVDEAEAVAFARQLIALNPGDRALRELADVVARGRGPKTLALRDELAALDVPRMEKALQEALRSRARRQEQRPQGG</sequence>
<name>A0A132MHA7_9ACTN</name>
<proteinExistence type="predicted"/>
<evidence type="ECO:0000313" key="3">
    <source>
        <dbReference type="Proteomes" id="UP000070188"/>
    </source>
</evidence>
<reference evidence="3" key="1">
    <citation type="submission" date="2015-04" db="EMBL/GenBank/DDBJ databases">
        <title>Physiological reanalysis, assessment of diazotrophy, and genome sequences of multiple isolates of Streptomyces thermoautotrophicus.</title>
        <authorList>
            <person name="MacKellar D.C."/>
            <person name="Lieber L."/>
            <person name="Norman J."/>
            <person name="Bolger A."/>
            <person name="Tobin C."/>
            <person name="Murray J.W."/>
            <person name="Chang R."/>
            <person name="Ford T."/>
            <person name="Nguyen P.Q."/>
            <person name="Woodward J."/>
            <person name="Permingeat H."/>
            <person name="Joshi N.S."/>
            <person name="Silver P.A."/>
            <person name="Usadel B."/>
            <person name="Rutherford A.W."/>
            <person name="Friesen M."/>
            <person name="Prell J."/>
        </authorList>
    </citation>
    <scope>NUCLEOTIDE SEQUENCE [LARGE SCALE GENOMIC DNA]</scope>
    <source>
        <strain evidence="3">H1</strain>
    </source>
</reference>
<dbReference type="RefSeq" id="WP_066886915.1">
    <property type="nucleotide sequence ID" value="NZ_JYIJ01000019.1"/>
</dbReference>
<dbReference type="PATRIC" id="fig|1469144.10.peg.2127"/>
<dbReference type="EMBL" id="LAXD01000001">
    <property type="protein sequence ID" value="KWX00939.1"/>
    <property type="molecule type" value="Genomic_DNA"/>
</dbReference>
<evidence type="ECO:0000313" key="2">
    <source>
        <dbReference type="EMBL" id="KWX00939.1"/>
    </source>
</evidence>
<protein>
    <recommendedName>
        <fullName evidence="4">HEAT repeat domain-containing protein</fullName>
    </recommendedName>
</protein>
<dbReference type="EMBL" id="LAXD01000005">
    <property type="protein sequence ID" value="KWW97226.1"/>
    <property type="molecule type" value="Genomic_DNA"/>
</dbReference>
<accession>A0A132MHA7</accession>
<organism evidence="1 3">
    <name type="scientific">Carbonactinospora thermoautotrophica</name>
    <dbReference type="NCBI Taxonomy" id="1469144"/>
    <lineage>
        <taxon>Bacteria</taxon>
        <taxon>Bacillati</taxon>
        <taxon>Actinomycetota</taxon>
        <taxon>Actinomycetes</taxon>
        <taxon>Kitasatosporales</taxon>
        <taxon>Carbonactinosporaceae</taxon>
        <taxon>Carbonactinospora</taxon>
    </lineage>
</organism>
<dbReference type="AlphaFoldDB" id="A0A132MHA7"/>
<evidence type="ECO:0000313" key="1">
    <source>
        <dbReference type="EMBL" id="KWW97226.1"/>
    </source>
</evidence>
<keyword evidence="3" id="KW-1185">Reference proteome</keyword>
<dbReference type="Proteomes" id="UP000070188">
    <property type="component" value="Unassembled WGS sequence"/>
</dbReference>
<dbReference type="InterPro" id="IPR011989">
    <property type="entry name" value="ARM-like"/>
</dbReference>
<comment type="caution">
    <text evidence="1">The sequence shown here is derived from an EMBL/GenBank/DDBJ whole genome shotgun (WGS) entry which is preliminary data.</text>
</comment>
<reference evidence="1" key="2">
    <citation type="submission" date="2015-04" db="EMBL/GenBank/DDBJ databases">
        <title>Physiological reanalysis, assessment of diazotrophy, and genome sequences of multiple isolates of Streptomyces thermoautotrophicus.</title>
        <authorList>
            <person name="MacKellar D.C."/>
            <person name="Lieber L."/>
            <person name="Norman J."/>
            <person name="Bolger A."/>
            <person name="Tobin C."/>
            <person name="Murray J.W."/>
            <person name="Woodward J."/>
            <person name="Friesen M."/>
            <person name="Prell J."/>
        </authorList>
    </citation>
    <scope>NUCLEOTIDE SEQUENCE [LARGE SCALE GENOMIC DNA]</scope>
    <source>
        <strain evidence="1">H1</strain>
    </source>
</reference>
<evidence type="ECO:0008006" key="4">
    <source>
        <dbReference type="Google" id="ProtNLM"/>
    </source>
</evidence>